<dbReference type="InterPro" id="IPR006264">
    <property type="entry name" value="EPSP_synthase"/>
</dbReference>
<dbReference type="EC" id="2.5.1.19" evidence="8"/>
<feature type="binding site" evidence="8">
    <location>
        <position position="331"/>
    </location>
    <ligand>
        <name>phosphoenolpyruvate</name>
        <dbReference type="ChEBI" id="CHEBI:58702"/>
    </ligand>
</feature>
<feature type="active site" description="Proton acceptor" evidence="8">
    <location>
        <position position="300"/>
    </location>
</feature>
<feature type="binding site" evidence="8">
    <location>
        <position position="121"/>
    </location>
    <ligand>
        <name>phosphoenolpyruvate</name>
        <dbReference type="ChEBI" id="CHEBI:58702"/>
    </ligand>
</feature>
<evidence type="ECO:0000256" key="1">
    <source>
        <dbReference type="ARBA" id="ARBA00004811"/>
    </source>
</evidence>
<dbReference type="GO" id="GO:0009073">
    <property type="term" value="P:aromatic amino acid family biosynthetic process"/>
    <property type="evidence" value="ECO:0007669"/>
    <property type="project" value="UniProtKB-KW"/>
</dbReference>
<proteinExistence type="inferred from homology"/>
<keyword evidence="6 8" id="KW-0057">Aromatic amino acid biosynthesis</keyword>
<dbReference type="AlphaFoldDB" id="A0A6N7XU64"/>
<keyword evidence="4 8" id="KW-0028">Amino-acid biosynthesis</keyword>
<evidence type="ECO:0000256" key="8">
    <source>
        <dbReference type="HAMAP-Rule" id="MF_00210"/>
    </source>
</evidence>
<feature type="binding site" evidence="8">
    <location>
        <position position="93"/>
    </location>
    <ligand>
        <name>phosphoenolpyruvate</name>
        <dbReference type="ChEBI" id="CHEBI:58702"/>
    </ligand>
</feature>
<dbReference type="InterPro" id="IPR023193">
    <property type="entry name" value="EPSP_synthase_CS"/>
</dbReference>
<feature type="binding site" evidence="8">
    <location>
        <position position="166"/>
    </location>
    <ligand>
        <name>3-phosphoshikimate</name>
        <dbReference type="ChEBI" id="CHEBI:145989"/>
    </ligand>
</feature>
<dbReference type="PANTHER" id="PTHR21090">
    <property type="entry name" value="AROM/DEHYDROQUINATE SYNTHASE"/>
    <property type="match status" value="1"/>
</dbReference>
<comment type="function">
    <text evidence="8">Catalyzes the transfer of the enolpyruvyl moiety of phosphoenolpyruvate (PEP) to the 5-hydroxyl of shikimate-3-phosphate (S3P) to produce enolpyruvyl shikimate-3-phosphate and inorganic phosphate.</text>
</comment>
<evidence type="ECO:0000256" key="6">
    <source>
        <dbReference type="ARBA" id="ARBA00023141"/>
    </source>
</evidence>
<dbReference type="HAMAP" id="MF_00210">
    <property type="entry name" value="EPSP_synth"/>
    <property type="match status" value="1"/>
</dbReference>
<feature type="binding site" evidence="8">
    <location>
        <position position="24"/>
    </location>
    <ligand>
        <name>3-phosphoshikimate</name>
        <dbReference type="ChEBI" id="CHEBI:145989"/>
    </ligand>
</feature>
<evidence type="ECO:0000256" key="3">
    <source>
        <dbReference type="ARBA" id="ARBA00022490"/>
    </source>
</evidence>
<feature type="binding site" evidence="8">
    <location>
        <position position="20"/>
    </location>
    <ligand>
        <name>3-phosphoshikimate</name>
        <dbReference type="ChEBI" id="CHEBI:145989"/>
    </ligand>
</feature>
<feature type="domain" description="Enolpyruvate transferase" evidence="9">
    <location>
        <begin position="6"/>
        <end position="408"/>
    </location>
</feature>
<comment type="caution">
    <text evidence="10">The sequence shown here is derived from an EMBL/GenBank/DDBJ whole genome shotgun (WGS) entry which is preliminary data.</text>
</comment>
<gene>
    <name evidence="8 10" type="primary">aroA</name>
    <name evidence="10" type="ORF">FYJ83_07545</name>
</gene>
<dbReference type="RefSeq" id="WP_154439731.1">
    <property type="nucleotide sequence ID" value="NZ_JAHLPJ010000001.1"/>
</dbReference>
<evidence type="ECO:0000313" key="10">
    <source>
        <dbReference type="EMBL" id="MSU01317.1"/>
    </source>
</evidence>
<feature type="binding site" evidence="8">
    <location>
        <position position="168"/>
    </location>
    <ligand>
        <name>phosphoenolpyruvate</name>
        <dbReference type="ChEBI" id="CHEBI:58702"/>
    </ligand>
</feature>
<dbReference type="PIRSF" id="PIRSF000505">
    <property type="entry name" value="EPSPS"/>
    <property type="match status" value="1"/>
</dbReference>
<organism evidence="10 11">
    <name type="scientific">Tissierella pigra</name>
    <dbReference type="NCBI Taxonomy" id="2607614"/>
    <lineage>
        <taxon>Bacteria</taxon>
        <taxon>Bacillati</taxon>
        <taxon>Bacillota</taxon>
        <taxon>Tissierellia</taxon>
        <taxon>Tissierellales</taxon>
        <taxon>Tissierellaceae</taxon>
        <taxon>Tissierella</taxon>
    </lineage>
</organism>
<dbReference type="InterPro" id="IPR001986">
    <property type="entry name" value="Enolpyruvate_Tfrase_dom"/>
</dbReference>
<feature type="binding site" evidence="8">
    <location>
        <position position="168"/>
    </location>
    <ligand>
        <name>3-phosphoshikimate</name>
        <dbReference type="ChEBI" id="CHEBI:145989"/>
    </ligand>
</feature>
<keyword evidence="5 8" id="KW-0808">Transferase</keyword>
<dbReference type="Pfam" id="PF00275">
    <property type="entry name" value="EPSP_synthase"/>
    <property type="match status" value="1"/>
</dbReference>
<reference evidence="10 11" key="1">
    <citation type="submission" date="2019-09" db="EMBL/GenBank/DDBJ databases">
        <title>In-depth cultivation of the pig gut microbiome towards novel bacterial diversity and tailored functional studies.</title>
        <authorList>
            <person name="Wylensek D."/>
            <person name="Hitch T.C.A."/>
            <person name="Clavel T."/>
        </authorList>
    </citation>
    <scope>NUCLEOTIDE SEQUENCE [LARGE SCALE GENOMIC DNA]</scope>
    <source>
        <strain evidence="10 11">WCA3-693-APC-4?</strain>
    </source>
</reference>
<comment type="similarity">
    <text evidence="2 8">Belongs to the EPSP synthase family.</text>
</comment>
<dbReference type="InterPro" id="IPR036968">
    <property type="entry name" value="Enolpyruvate_Tfrase_sf"/>
</dbReference>
<name>A0A6N7XU64_9FIRM</name>
<dbReference type="Proteomes" id="UP000469523">
    <property type="component" value="Unassembled WGS sequence"/>
</dbReference>
<dbReference type="EMBL" id="VUNQ01000013">
    <property type="protein sequence ID" value="MSU01317.1"/>
    <property type="molecule type" value="Genomic_DNA"/>
</dbReference>
<feature type="binding site" evidence="8">
    <location>
        <position position="300"/>
    </location>
    <ligand>
        <name>3-phosphoshikimate</name>
        <dbReference type="ChEBI" id="CHEBI:145989"/>
    </ligand>
</feature>
<evidence type="ECO:0000256" key="4">
    <source>
        <dbReference type="ARBA" id="ARBA00022605"/>
    </source>
</evidence>
<feature type="binding site" evidence="8">
    <location>
        <position position="19"/>
    </location>
    <ligand>
        <name>phosphoenolpyruvate</name>
        <dbReference type="ChEBI" id="CHEBI:58702"/>
    </ligand>
</feature>
<dbReference type="SUPFAM" id="SSF55205">
    <property type="entry name" value="EPT/RTPC-like"/>
    <property type="match status" value="1"/>
</dbReference>
<feature type="binding site" evidence="8">
    <location>
        <position position="373"/>
    </location>
    <ligand>
        <name>phosphoenolpyruvate</name>
        <dbReference type="ChEBI" id="CHEBI:58702"/>
    </ligand>
</feature>
<evidence type="ECO:0000256" key="5">
    <source>
        <dbReference type="ARBA" id="ARBA00022679"/>
    </source>
</evidence>
<comment type="caution">
    <text evidence="8">Lacks conserved residue(s) required for the propagation of feature annotation.</text>
</comment>
<keyword evidence="11" id="KW-1185">Reference proteome</keyword>
<protein>
    <recommendedName>
        <fullName evidence="8">3-phosphoshikimate 1-carboxyvinyltransferase</fullName>
        <ecNumber evidence="8">2.5.1.19</ecNumber>
    </recommendedName>
    <alternativeName>
        <fullName evidence="8">5-enolpyruvylshikimate-3-phosphate synthase</fullName>
        <shortName evidence="8">EPSP synthase</shortName>
        <shortName evidence="8">EPSPS</shortName>
    </alternativeName>
</protein>
<dbReference type="PROSITE" id="PS00885">
    <property type="entry name" value="EPSP_SYNTHASE_2"/>
    <property type="match status" value="1"/>
</dbReference>
<dbReference type="GO" id="GO:0005737">
    <property type="term" value="C:cytoplasm"/>
    <property type="evidence" value="ECO:0007669"/>
    <property type="project" value="UniProtKB-SubCell"/>
</dbReference>
<dbReference type="GO" id="GO:0003866">
    <property type="term" value="F:3-phosphoshikimate 1-carboxyvinyltransferase activity"/>
    <property type="evidence" value="ECO:0007669"/>
    <property type="project" value="UniProtKB-UniRule"/>
</dbReference>
<evidence type="ECO:0000259" key="9">
    <source>
        <dbReference type="Pfam" id="PF00275"/>
    </source>
</evidence>
<comment type="pathway">
    <text evidence="1 8">Metabolic intermediate biosynthesis; chorismate biosynthesis; chorismate from D-erythrose 4-phosphate and phosphoenolpyruvate: step 6/7.</text>
</comment>
<comment type="catalytic activity">
    <reaction evidence="7">
        <text>3-phosphoshikimate + phosphoenolpyruvate = 5-O-(1-carboxyvinyl)-3-phosphoshikimate + phosphate</text>
        <dbReference type="Rhea" id="RHEA:21256"/>
        <dbReference type="ChEBI" id="CHEBI:43474"/>
        <dbReference type="ChEBI" id="CHEBI:57701"/>
        <dbReference type="ChEBI" id="CHEBI:58702"/>
        <dbReference type="ChEBI" id="CHEBI:145989"/>
        <dbReference type="EC" id="2.5.1.19"/>
    </reaction>
    <physiologicalReaction direction="left-to-right" evidence="7">
        <dbReference type="Rhea" id="RHEA:21257"/>
    </physiologicalReaction>
</comment>
<comment type="subunit">
    <text evidence="8">Monomer.</text>
</comment>
<dbReference type="PANTHER" id="PTHR21090:SF5">
    <property type="entry name" value="PENTAFUNCTIONAL AROM POLYPEPTIDE"/>
    <property type="match status" value="1"/>
</dbReference>
<dbReference type="Gene3D" id="3.65.10.10">
    <property type="entry name" value="Enolpyruvate transferase domain"/>
    <property type="match status" value="2"/>
</dbReference>
<dbReference type="GO" id="GO:0009423">
    <property type="term" value="P:chorismate biosynthetic process"/>
    <property type="evidence" value="ECO:0007669"/>
    <property type="project" value="UniProtKB-UniRule"/>
</dbReference>
<accession>A0A6N7XU64</accession>
<evidence type="ECO:0000256" key="7">
    <source>
        <dbReference type="ARBA" id="ARBA00044633"/>
    </source>
</evidence>
<feature type="binding site" evidence="8">
    <location>
        <position position="327"/>
    </location>
    <ligand>
        <name>3-phosphoshikimate</name>
        <dbReference type="ChEBI" id="CHEBI:145989"/>
    </ligand>
</feature>
<dbReference type="PROSITE" id="PS00104">
    <property type="entry name" value="EPSP_SYNTHASE_1"/>
    <property type="match status" value="1"/>
</dbReference>
<feature type="binding site" evidence="8">
    <location>
        <position position="19"/>
    </location>
    <ligand>
        <name>3-phosphoshikimate</name>
        <dbReference type="ChEBI" id="CHEBI:145989"/>
    </ligand>
</feature>
<evidence type="ECO:0000256" key="2">
    <source>
        <dbReference type="ARBA" id="ARBA00009948"/>
    </source>
</evidence>
<keyword evidence="3 8" id="KW-0963">Cytoplasm</keyword>
<evidence type="ECO:0000313" key="11">
    <source>
        <dbReference type="Proteomes" id="UP000469523"/>
    </source>
</evidence>
<dbReference type="GO" id="GO:0008652">
    <property type="term" value="P:amino acid biosynthetic process"/>
    <property type="evidence" value="ECO:0007669"/>
    <property type="project" value="UniProtKB-KW"/>
</dbReference>
<dbReference type="InterPro" id="IPR013792">
    <property type="entry name" value="RNA3'P_cycl/enolpyr_Trfase_a/b"/>
</dbReference>
<dbReference type="NCBIfam" id="TIGR01356">
    <property type="entry name" value="aroA"/>
    <property type="match status" value="1"/>
</dbReference>
<comment type="subcellular location">
    <subcellularLocation>
        <location evidence="8">Cytoplasm</location>
    </subcellularLocation>
</comment>
<dbReference type="FunFam" id="3.65.10.10:FF:000005">
    <property type="entry name" value="3-phosphoshikimate 1-carboxyvinyltransferase"/>
    <property type="match status" value="1"/>
</dbReference>
<sequence length="414" mass="45545">MEIIGKKSLKGEIKVPGDKSISHRAVIFGSISEGETVVENILLSEDVLNTIECFREMGVDIEINKEENKLRIIGNGLYGLKKPKKSLDCGNSGTSMRLLAGVLAGQNFESTLIGDSSLSKRPMDRIINPLRKMNVNIHGVDNKYPPISICPSKELYGIEYTLPMASAQVKSAILLASLYAKGETKVIEKKTTRDHTERMMEYFDEDDFKGKNIYVPGDISSAAFFIIGASIMKDSSIVLKDVGINPTRTGIIDVLQSMGGNIGVKNIRNINKEPIGDIYVSYSPLMGIELDSAIIGRLIDEIPIIAVGAMFAQGSTIIRNAEELKYKETDRIHAIVTELRKVGGDIEALEDGLIIKGTSTFYPGVLDSYNDHRIAMALSIAALNIDGKSKINDDRCINISYPQFYESLQKIIME</sequence>
<dbReference type="CDD" id="cd01556">
    <property type="entry name" value="EPSP_synthase"/>
    <property type="match status" value="1"/>
</dbReference>
<dbReference type="UniPathway" id="UPA00053">
    <property type="reaction ID" value="UER00089"/>
</dbReference>